<sequence length="229" mass="25795">MYMRIAANILLVWFALTPISTIASPSPQKPQTTQSITKKLGIKNNEFTIHWNERLGTPSLLQGSLSSPSAHSPQWIAYGFFNKLRSTYGLRDPKRDLQIVDLERTSDLNTNLKLQQLLFNTPVYGATLTVRIDNSGVVRLVEGTIYPHLERTLFNRATHPALSPKQAKQIALQHLTDKDAYVQQEPDVRLYYYPLRGGTQLIYEVTFQPADSAGLARTKVHALMGHVIP</sequence>
<keyword evidence="3" id="KW-1185">Reference proteome</keyword>
<protein>
    <recommendedName>
        <fullName evidence="4">FTP domain-containing protein</fullName>
    </recommendedName>
</protein>
<evidence type="ECO:0000256" key="1">
    <source>
        <dbReference type="SAM" id="SignalP"/>
    </source>
</evidence>
<name>A0ABS5C9D4_9BACL</name>
<comment type="caution">
    <text evidence="2">The sequence shown here is derived from an EMBL/GenBank/DDBJ whole genome shotgun (WGS) entry which is preliminary data.</text>
</comment>
<evidence type="ECO:0000313" key="2">
    <source>
        <dbReference type="EMBL" id="MBP3962602.1"/>
    </source>
</evidence>
<keyword evidence="1" id="KW-0732">Signal</keyword>
<gene>
    <name evidence="2" type="ORF">I8J30_07770</name>
</gene>
<dbReference type="PANTHER" id="PTHR33794">
    <property type="entry name" value="BACILLOLYSIN"/>
    <property type="match status" value="1"/>
</dbReference>
<dbReference type="EMBL" id="JAGKSP010000002">
    <property type="protein sequence ID" value="MBP3962602.1"/>
    <property type="molecule type" value="Genomic_DNA"/>
</dbReference>
<accession>A0ABS5C9D4</accession>
<evidence type="ECO:0008006" key="4">
    <source>
        <dbReference type="Google" id="ProtNLM"/>
    </source>
</evidence>
<feature type="chain" id="PRO_5046897888" description="FTP domain-containing protein" evidence="1">
    <location>
        <begin position="24"/>
        <end position="229"/>
    </location>
</feature>
<dbReference type="InterPro" id="IPR050728">
    <property type="entry name" value="Zinc_Metalloprotease_M4"/>
</dbReference>
<dbReference type="PANTHER" id="PTHR33794:SF1">
    <property type="entry name" value="BACILLOLYSIN"/>
    <property type="match status" value="1"/>
</dbReference>
<evidence type="ECO:0000313" key="3">
    <source>
        <dbReference type="Proteomes" id="UP000673394"/>
    </source>
</evidence>
<feature type="signal peptide" evidence="1">
    <location>
        <begin position="1"/>
        <end position="23"/>
    </location>
</feature>
<organism evidence="2 3">
    <name type="scientific">Paenibacillus lignilyticus</name>
    <dbReference type="NCBI Taxonomy" id="1172615"/>
    <lineage>
        <taxon>Bacteria</taxon>
        <taxon>Bacillati</taxon>
        <taxon>Bacillota</taxon>
        <taxon>Bacilli</taxon>
        <taxon>Bacillales</taxon>
        <taxon>Paenibacillaceae</taxon>
        <taxon>Paenibacillus</taxon>
    </lineage>
</organism>
<proteinExistence type="predicted"/>
<dbReference type="RefSeq" id="WP_210656923.1">
    <property type="nucleotide sequence ID" value="NZ_JAGKSP010000002.1"/>
</dbReference>
<dbReference type="Proteomes" id="UP000673394">
    <property type="component" value="Unassembled WGS sequence"/>
</dbReference>
<reference evidence="2 3" key="1">
    <citation type="submission" date="2021-04" db="EMBL/GenBank/DDBJ databases">
        <title>Paenibacillus sp. DLE-14 whole genome sequence.</title>
        <authorList>
            <person name="Ham Y.J."/>
        </authorList>
    </citation>
    <scope>NUCLEOTIDE SEQUENCE [LARGE SCALE GENOMIC DNA]</scope>
    <source>
        <strain evidence="2 3">DLE-14</strain>
    </source>
</reference>